<dbReference type="KEGG" id="kor:AWR26_07275"/>
<evidence type="ECO:0008006" key="5">
    <source>
        <dbReference type="Google" id="ProtNLM"/>
    </source>
</evidence>
<proteinExistence type="predicted"/>
<sequence length="256" mass="27399">MQISSMSGSVALFAMLYVGLVNTSLAGPAINVGALNEYISAQKNTLAKRIYNTGDATAFVRVSVSEIIYDENSGKPTEHPLDENALISGKGTGIISSPPRLIIPANGMQTNRLVFTGSRDKERYYRVRYIPVVPSQTEGFGLDNKDMQAYQDQINAGVTVLTGFGTIVTVQPEATKFNTLVASSNNKLSVSNNGNASIVISGIKSCDRSLKNCGSPVNVQLRPGSKLERTAEANKVWLYSLTEGSHKKNLSTGSSS</sequence>
<keyword evidence="3" id="KW-1185">Reference proteome</keyword>
<name>A0AA94KQE7_9ENTR</name>
<dbReference type="EMBL" id="CP014007">
    <property type="protein sequence ID" value="ANI81959.1"/>
    <property type="molecule type" value="Genomic_DNA"/>
</dbReference>
<evidence type="ECO:0000313" key="4">
    <source>
        <dbReference type="Proteomes" id="UP000182314"/>
    </source>
</evidence>
<reference evidence="2 4" key="1">
    <citation type="submission" date="2016-10" db="EMBL/GenBank/DDBJ databases">
        <authorList>
            <person name="Varghese N."/>
            <person name="Submissions S."/>
        </authorList>
    </citation>
    <scope>NUCLEOTIDE SEQUENCE [LARGE SCALE GENOMIC DNA]</scope>
    <source>
        <strain evidence="2 4">CGMCC 1.7012</strain>
    </source>
</reference>
<dbReference type="AlphaFoldDB" id="A0AA94KQE7"/>
<dbReference type="InterPro" id="IPR013783">
    <property type="entry name" value="Ig-like_fold"/>
</dbReference>
<dbReference type="Gene3D" id="2.60.40.10">
    <property type="entry name" value="Immunoglobulins"/>
    <property type="match status" value="1"/>
</dbReference>
<evidence type="ECO:0000313" key="3">
    <source>
        <dbReference type="Proteomes" id="UP000078227"/>
    </source>
</evidence>
<dbReference type="RefSeq" id="WP_064564639.1">
    <property type="nucleotide sequence ID" value="NZ_CP014007.2"/>
</dbReference>
<protein>
    <recommendedName>
        <fullName evidence="5">Pilus assembly protein</fullName>
    </recommendedName>
</protein>
<accession>A0AA94KQE7</accession>
<dbReference type="InterPro" id="IPR008962">
    <property type="entry name" value="PapD-like_sf"/>
</dbReference>
<organism evidence="2 4">
    <name type="scientific">Kosakonia oryzae</name>
    <dbReference type="NCBI Taxonomy" id="497725"/>
    <lineage>
        <taxon>Bacteria</taxon>
        <taxon>Pseudomonadati</taxon>
        <taxon>Pseudomonadota</taxon>
        <taxon>Gammaproteobacteria</taxon>
        <taxon>Enterobacterales</taxon>
        <taxon>Enterobacteriaceae</taxon>
        <taxon>Kosakonia</taxon>
    </lineage>
</organism>
<dbReference type="Proteomes" id="UP000078227">
    <property type="component" value="Chromosome"/>
</dbReference>
<reference evidence="1 3" key="2">
    <citation type="submission" date="2021-03" db="EMBL/GenBank/DDBJ databases">
        <authorList>
            <person name="Li Y."/>
            <person name="Li S."/>
            <person name="Chen M."/>
            <person name="Peng G."/>
            <person name="Tan Z."/>
            <person name="An Q."/>
        </authorList>
    </citation>
    <scope>NUCLEOTIDE SEQUENCE [LARGE SCALE GENOMIC DNA]</scope>
    <source>
        <strain evidence="1 3">Ola 51</strain>
    </source>
</reference>
<dbReference type="EMBL" id="FOKO01000003">
    <property type="protein sequence ID" value="SFC42880.1"/>
    <property type="molecule type" value="Genomic_DNA"/>
</dbReference>
<dbReference type="SUPFAM" id="SSF49354">
    <property type="entry name" value="PapD-like"/>
    <property type="match status" value="1"/>
</dbReference>
<dbReference type="Proteomes" id="UP000182314">
    <property type="component" value="Unassembled WGS sequence"/>
</dbReference>
<evidence type="ECO:0000313" key="1">
    <source>
        <dbReference type="EMBL" id="ANI81959.1"/>
    </source>
</evidence>
<gene>
    <name evidence="1" type="ORF">AWR26_07275</name>
    <name evidence="2" type="ORF">SAMN05216286_2252</name>
</gene>
<evidence type="ECO:0000313" key="2">
    <source>
        <dbReference type="EMBL" id="SFC42880.1"/>
    </source>
</evidence>